<sequence length="713" mass="80990">MIEVKSTTNEKMKTEKGHLHILEFIIKFMIATKIDSKLIYTIIITTTIRLTAAWWYCFEQKLLSRAKASSYNRKGSTSSSWLLLIIILRVSEICALNHTTMTSTTYHQHATTMLPTLIVKEQLITKSHDSNSVIMDTLIKNNEDYDGEESEEIYDDKLHLNYSANGMIVGSNCEFSCDKRLHHVFCNPLSNKCECEKSYSVILDPRKGCAKPKKLGEQCFYDITCIHTDENSVCMQINHNAICSCKDGHHLVTHLKPTKRTFCTQDLTSIASDLPTLLGVSTGIFVLAGLLCMVLHLFSKTKYPRSRNFADAHAGPPVFFASDTGIPLTIHSNRPSSRSSQRSTGSMGSVRSYNRRSSGFMHKGVNVTQSRQGSARSAAILLYSYHLTQLQNALNDQSSSSSPHNVVSKNIASYSSYFNSNHFMAKYIEQQLEDQKRLLYLEIPALRNHNSLMRKLRLNLRSESDLSQLDTYEHAQHLIGKSPLHKNLHRKLFRRTTTITNDDTISADADERSGVDDLFPNKSTDNVIDLDGSRESRLHYVSERTNATSTDGYSNPLAYSSLNDLDGDNQSESDDSDYEDERRDYQRKYIIDNQEIYIGVLPSPASEGSRRPSLASVHSTTSSIRSYSSRRFEQEIREKELRQEMKKQLCRLQEQQQLQKLRPTIIIGDSIPYSIQTKQSPHIITPSSVDELLPCVEENDEFSPQFDRKNQNP</sequence>
<proteinExistence type="predicted"/>
<evidence type="ECO:0000256" key="1">
    <source>
        <dbReference type="SAM" id="MobiDB-lite"/>
    </source>
</evidence>
<gene>
    <name evidence="3" type="ORF">PVAND_008280</name>
</gene>
<feature type="compositionally biased region" description="Polar residues" evidence="1">
    <location>
        <begin position="544"/>
        <end position="563"/>
    </location>
</feature>
<evidence type="ECO:0000256" key="2">
    <source>
        <dbReference type="SAM" id="Phobius"/>
    </source>
</evidence>
<dbReference type="OrthoDB" id="6345081at2759"/>
<feature type="compositionally biased region" description="Acidic residues" evidence="1">
    <location>
        <begin position="565"/>
        <end position="579"/>
    </location>
</feature>
<feature type="region of interest" description="Disordered" evidence="1">
    <location>
        <begin position="331"/>
        <end position="352"/>
    </location>
</feature>
<protein>
    <submittedName>
        <fullName evidence="3">Uncharacterized protein</fullName>
    </submittedName>
</protein>
<dbReference type="Proteomes" id="UP001107558">
    <property type="component" value="Chromosome 2"/>
</dbReference>
<name>A0A9J6C9I0_POLVA</name>
<feature type="transmembrane region" description="Helical" evidence="2">
    <location>
        <begin position="277"/>
        <end position="298"/>
    </location>
</feature>
<keyword evidence="2" id="KW-0812">Transmembrane</keyword>
<evidence type="ECO:0000313" key="3">
    <source>
        <dbReference type="EMBL" id="KAG5678623.1"/>
    </source>
</evidence>
<dbReference type="EMBL" id="JADBJN010000002">
    <property type="protein sequence ID" value="KAG5678623.1"/>
    <property type="molecule type" value="Genomic_DNA"/>
</dbReference>
<feature type="transmembrane region" description="Helical" evidence="2">
    <location>
        <begin position="38"/>
        <end position="58"/>
    </location>
</feature>
<feature type="compositionally biased region" description="Low complexity" evidence="1">
    <location>
        <begin position="332"/>
        <end position="349"/>
    </location>
</feature>
<keyword evidence="4" id="KW-1185">Reference proteome</keyword>
<reference evidence="3" key="1">
    <citation type="submission" date="2021-03" db="EMBL/GenBank/DDBJ databases">
        <title>Chromosome level genome of the anhydrobiotic midge Polypedilum vanderplanki.</title>
        <authorList>
            <person name="Yoshida Y."/>
            <person name="Kikawada T."/>
            <person name="Gusev O."/>
        </authorList>
    </citation>
    <scope>NUCLEOTIDE SEQUENCE</scope>
    <source>
        <strain evidence="3">NIAS01</strain>
        <tissue evidence="3">Whole body or cell culture</tissue>
    </source>
</reference>
<feature type="region of interest" description="Disordered" evidence="1">
    <location>
        <begin position="603"/>
        <end position="622"/>
    </location>
</feature>
<feature type="region of interest" description="Disordered" evidence="1">
    <location>
        <begin position="544"/>
        <end position="581"/>
    </location>
</feature>
<accession>A0A9J6C9I0</accession>
<organism evidence="3 4">
    <name type="scientific">Polypedilum vanderplanki</name>
    <name type="common">Sleeping chironomid midge</name>
    <dbReference type="NCBI Taxonomy" id="319348"/>
    <lineage>
        <taxon>Eukaryota</taxon>
        <taxon>Metazoa</taxon>
        <taxon>Ecdysozoa</taxon>
        <taxon>Arthropoda</taxon>
        <taxon>Hexapoda</taxon>
        <taxon>Insecta</taxon>
        <taxon>Pterygota</taxon>
        <taxon>Neoptera</taxon>
        <taxon>Endopterygota</taxon>
        <taxon>Diptera</taxon>
        <taxon>Nematocera</taxon>
        <taxon>Chironomoidea</taxon>
        <taxon>Chironomidae</taxon>
        <taxon>Chironominae</taxon>
        <taxon>Polypedilum</taxon>
        <taxon>Polypedilum</taxon>
    </lineage>
</organism>
<keyword evidence="2" id="KW-1133">Transmembrane helix</keyword>
<evidence type="ECO:0000313" key="4">
    <source>
        <dbReference type="Proteomes" id="UP001107558"/>
    </source>
</evidence>
<keyword evidence="2" id="KW-0472">Membrane</keyword>
<dbReference type="AlphaFoldDB" id="A0A9J6C9I0"/>
<comment type="caution">
    <text evidence="3">The sequence shown here is derived from an EMBL/GenBank/DDBJ whole genome shotgun (WGS) entry which is preliminary data.</text>
</comment>